<evidence type="ECO:0000256" key="2">
    <source>
        <dbReference type="ARBA" id="ARBA00022692"/>
    </source>
</evidence>
<evidence type="ECO:0000256" key="8">
    <source>
        <dbReference type="SAM" id="Phobius"/>
    </source>
</evidence>
<feature type="transmembrane region" description="Helical" evidence="8">
    <location>
        <begin position="239"/>
        <end position="259"/>
    </location>
</feature>
<evidence type="ECO:0000256" key="3">
    <source>
        <dbReference type="ARBA" id="ARBA00022741"/>
    </source>
</evidence>
<organism evidence="11 12">
    <name type="scientific">Enorma phocaeensis</name>
    <dbReference type="NCBI Taxonomy" id="1871019"/>
    <lineage>
        <taxon>Bacteria</taxon>
        <taxon>Bacillati</taxon>
        <taxon>Actinomycetota</taxon>
        <taxon>Coriobacteriia</taxon>
        <taxon>Coriobacteriales</taxon>
        <taxon>Coriobacteriaceae</taxon>
        <taxon>Enorma</taxon>
    </lineage>
</organism>
<dbReference type="RefSeq" id="WP_289546044.1">
    <property type="nucleotide sequence ID" value="NZ_JAUDDZ010000020.1"/>
</dbReference>
<dbReference type="InterPro" id="IPR003439">
    <property type="entry name" value="ABC_transporter-like_ATP-bd"/>
</dbReference>
<proteinExistence type="predicted"/>
<sequence length="664" mass="71463">MLKLFQRFAGAYRRYFIIGPATKLLEVFFDLLTPLVIARMIDEGVTSRDLPEVIRYGILLLVMALVGLGFTLICQKMAALASQGMGTDIRRELYRSINRLSHAELDRFGTPSLITRITNDVNQVQLAIALGVRQLIRWPFLAVGSMVAALLIDLKLGVIFLVSTPLIGVVFWVVMARCVPYFRQMQQKLDRIALITREGLSGARVIRAFVREEHERERFRAAAYDQAETAIAVGRLSSVLNPVTFLVMNLGVCAILWAGGIQVNVGELTQGEVMAFVNYMTQTLLSIVYVANLVVVFTKASASAARVNEVLECEPSVSDEGNAPVDVARLAQGMRPAPRPLLQGSAEGGQGDAAVCALRMTGACFAFEGAAANAVDHADIVLAPGQTLGVIGGTGSGKSTLISLIPRLYDVTEGAVEVLGTDVRLWPLRQLRQIVSLVPQKASLVSGTIRSNLCWRDAEAPDDKLWRALECAQAAEFVRKLPQGLDSPVEARGKNYSGGQRQRLTIARALVGSPAVVILDDSASALDFKTDAALRRAIRGLGQTSDAAGGIPLTTVIVSQRVSSVRDADVICVMRRGKIVGQGTHEELLAECPIYQEICLSQLKREELGASMGAKAGAQAKDAAGPERPGADPSRSGRSEDVAVRLDGADACAMSREDEKGGLR</sequence>
<evidence type="ECO:0000313" key="11">
    <source>
        <dbReference type="EMBL" id="MDM8275774.1"/>
    </source>
</evidence>
<keyword evidence="2 8" id="KW-0812">Transmembrane</keyword>
<feature type="region of interest" description="Disordered" evidence="7">
    <location>
        <begin position="614"/>
        <end position="664"/>
    </location>
</feature>
<dbReference type="InterPro" id="IPR027417">
    <property type="entry name" value="P-loop_NTPase"/>
</dbReference>
<evidence type="ECO:0000256" key="1">
    <source>
        <dbReference type="ARBA" id="ARBA00004651"/>
    </source>
</evidence>
<evidence type="ECO:0000259" key="10">
    <source>
        <dbReference type="PROSITE" id="PS50929"/>
    </source>
</evidence>
<dbReference type="InterPro" id="IPR036640">
    <property type="entry name" value="ABC1_TM_sf"/>
</dbReference>
<dbReference type="CDD" id="cd18548">
    <property type="entry name" value="ABC_6TM_Tm287_like"/>
    <property type="match status" value="1"/>
</dbReference>
<evidence type="ECO:0000256" key="5">
    <source>
        <dbReference type="ARBA" id="ARBA00022989"/>
    </source>
</evidence>
<dbReference type="Pfam" id="PF00005">
    <property type="entry name" value="ABC_tran"/>
    <property type="match status" value="1"/>
</dbReference>
<dbReference type="SUPFAM" id="SSF52540">
    <property type="entry name" value="P-loop containing nucleoside triphosphate hydrolases"/>
    <property type="match status" value="1"/>
</dbReference>
<dbReference type="InterPro" id="IPR039421">
    <property type="entry name" value="Type_1_exporter"/>
</dbReference>
<dbReference type="SUPFAM" id="SSF90123">
    <property type="entry name" value="ABC transporter transmembrane region"/>
    <property type="match status" value="1"/>
</dbReference>
<accession>A0ABT7VD27</accession>
<dbReference type="Gene3D" id="3.40.50.300">
    <property type="entry name" value="P-loop containing nucleotide triphosphate hydrolases"/>
    <property type="match status" value="1"/>
</dbReference>
<keyword evidence="12" id="KW-1185">Reference proteome</keyword>
<feature type="transmembrane region" description="Helical" evidence="8">
    <location>
        <begin position="135"/>
        <end position="152"/>
    </location>
</feature>
<dbReference type="GO" id="GO:0005524">
    <property type="term" value="F:ATP binding"/>
    <property type="evidence" value="ECO:0007669"/>
    <property type="project" value="UniProtKB-KW"/>
</dbReference>
<gene>
    <name evidence="11" type="ORF">QUW28_09770</name>
</gene>
<dbReference type="PROSITE" id="PS50929">
    <property type="entry name" value="ABC_TM1F"/>
    <property type="match status" value="1"/>
</dbReference>
<dbReference type="Proteomes" id="UP001529421">
    <property type="component" value="Unassembled WGS sequence"/>
</dbReference>
<feature type="transmembrane region" description="Helical" evidence="8">
    <location>
        <begin position="21"/>
        <end position="41"/>
    </location>
</feature>
<keyword evidence="3" id="KW-0547">Nucleotide-binding</keyword>
<evidence type="ECO:0000313" key="12">
    <source>
        <dbReference type="Proteomes" id="UP001529421"/>
    </source>
</evidence>
<dbReference type="InterPro" id="IPR011527">
    <property type="entry name" value="ABC1_TM_dom"/>
</dbReference>
<keyword evidence="5 8" id="KW-1133">Transmembrane helix</keyword>
<feature type="domain" description="ABC transmembrane type-1" evidence="10">
    <location>
        <begin position="17"/>
        <end position="299"/>
    </location>
</feature>
<dbReference type="Pfam" id="PF00664">
    <property type="entry name" value="ABC_membrane"/>
    <property type="match status" value="1"/>
</dbReference>
<dbReference type="EMBL" id="JAUDDZ010000020">
    <property type="protein sequence ID" value="MDM8275774.1"/>
    <property type="molecule type" value="Genomic_DNA"/>
</dbReference>
<name>A0ABT7VD27_9ACTN</name>
<feature type="compositionally biased region" description="Basic and acidic residues" evidence="7">
    <location>
        <begin position="655"/>
        <end position="664"/>
    </location>
</feature>
<comment type="subcellular location">
    <subcellularLocation>
        <location evidence="1">Cell membrane</location>
        <topology evidence="1">Multi-pass membrane protein</topology>
    </subcellularLocation>
</comment>
<keyword evidence="4 11" id="KW-0067">ATP-binding</keyword>
<dbReference type="SMART" id="SM00382">
    <property type="entry name" value="AAA"/>
    <property type="match status" value="1"/>
</dbReference>
<reference evidence="12" key="1">
    <citation type="submission" date="2023-06" db="EMBL/GenBank/DDBJ databases">
        <title>Identification and characterization of horizontal gene transfer across gut microbiota members of farm animals based on homology search.</title>
        <authorList>
            <person name="Zeman M."/>
            <person name="Kubasova T."/>
            <person name="Jahodarova E."/>
            <person name="Nykrynova M."/>
            <person name="Rychlik I."/>
        </authorList>
    </citation>
    <scope>NUCLEOTIDE SEQUENCE [LARGE SCALE GENOMIC DNA]</scope>
    <source>
        <strain evidence="12">154_Feed</strain>
    </source>
</reference>
<evidence type="ECO:0000256" key="4">
    <source>
        <dbReference type="ARBA" id="ARBA00022840"/>
    </source>
</evidence>
<feature type="transmembrane region" description="Helical" evidence="8">
    <location>
        <begin position="53"/>
        <end position="73"/>
    </location>
</feature>
<dbReference type="PROSITE" id="PS50893">
    <property type="entry name" value="ABC_TRANSPORTER_2"/>
    <property type="match status" value="1"/>
</dbReference>
<feature type="domain" description="ABC transporter" evidence="9">
    <location>
        <begin position="358"/>
        <end position="601"/>
    </location>
</feature>
<dbReference type="Gene3D" id="1.20.1560.10">
    <property type="entry name" value="ABC transporter type 1, transmembrane domain"/>
    <property type="match status" value="1"/>
</dbReference>
<keyword evidence="6 8" id="KW-0472">Membrane</keyword>
<dbReference type="PANTHER" id="PTHR43394">
    <property type="entry name" value="ATP-DEPENDENT PERMEASE MDL1, MITOCHONDRIAL"/>
    <property type="match status" value="1"/>
</dbReference>
<feature type="transmembrane region" description="Helical" evidence="8">
    <location>
        <begin position="158"/>
        <end position="179"/>
    </location>
</feature>
<comment type="caution">
    <text evidence="11">The sequence shown here is derived from an EMBL/GenBank/DDBJ whole genome shotgun (WGS) entry which is preliminary data.</text>
</comment>
<dbReference type="InterPro" id="IPR003593">
    <property type="entry name" value="AAA+_ATPase"/>
</dbReference>
<feature type="compositionally biased region" description="Low complexity" evidence="7">
    <location>
        <begin position="614"/>
        <end position="623"/>
    </location>
</feature>
<dbReference type="PANTHER" id="PTHR43394:SF1">
    <property type="entry name" value="ATP-BINDING CASSETTE SUB-FAMILY B MEMBER 10, MITOCHONDRIAL"/>
    <property type="match status" value="1"/>
</dbReference>
<feature type="transmembrane region" description="Helical" evidence="8">
    <location>
        <begin position="279"/>
        <end position="298"/>
    </location>
</feature>
<evidence type="ECO:0000256" key="7">
    <source>
        <dbReference type="SAM" id="MobiDB-lite"/>
    </source>
</evidence>
<dbReference type="PROSITE" id="PS00211">
    <property type="entry name" value="ABC_TRANSPORTER_1"/>
    <property type="match status" value="1"/>
</dbReference>
<protein>
    <submittedName>
        <fullName evidence="11">ABC transporter ATP-binding protein</fullName>
    </submittedName>
</protein>
<feature type="compositionally biased region" description="Basic and acidic residues" evidence="7">
    <location>
        <begin position="635"/>
        <end position="648"/>
    </location>
</feature>
<evidence type="ECO:0000259" key="9">
    <source>
        <dbReference type="PROSITE" id="PS50893"/>
    </source>
</evidence>
<dbReference type="InterPro" id="IPR017871">
    <property type="entry name" value="ABC_transporter-like_CS"/>
</dbReference>
<evidence type="ECO:0000256" key="6">
    <source>
        <dbReference type="ARBA" id="ARBA00023136"/>
    </source>
</evidence>